<feature type="transmembrane region" description="Helical" evidence="7">
    <location>
        <begin position="290"/>
        <end position="316"/>
    </location>
</feature>
<keyword evidence="4 7" id="KW-0812">Transmembrane</keyword>
<dbReference type="PANTHER" id="PTHR43163">
    <property type="entry name" value="DIPEPTIDE TRANSPORT SYSTEM PERMEASE PROTEIN DPPB-RELATED"/>
    <property type="match status" value="1"/>
</dbReference>
<evidence type="ECO:0000256" key="6">
    <source>
        <dbReference type="ARBA" id="ARBA00023136"/>
    </source>
</evidence>
<evidence type="ECO:0000256" key="7">
    <source>
        <dbReference type="SAM" id="Phobius"/>
    </source>
</evidence>
<keyword evidence="2" id="KW-0813">Transport</keyword>
<dbReference type="Pfam" id="PF00528">
    <property type="entry name" value="BPD_transp_1"/>
    <property type="match status" value="1"/>
</dbReference>
<keyword evidence="3" id="KW-1003">Cell membrane</keyword>
<feature type="transmembrane region" description="Helical" evidence="7">
    <location>
        <begin position="247"/>
        <end position="270"/>
    </location>
</feature>
<dbReference type="GO" id="GO:0005886">
    <property type="term" value="C:plasma membrane"/>
    <property type="evidence" value="ECO:0007669"/>
    <property type="project" value="UniProtKB-SubCell"/>
</dbReference>
<dbReference type="InterPro" id="IPR000515">
    <property type="entry name" value="MetI-like"/>
</dbReference>
<feature type="transmembrane region" description="Helical" evidence="7">
    <location>
        <begin position="182"/>
        <end position="203"/>
    </location>
</feature>
<dbReference type="Gene3D" id="1.10.3720.10">
    <property type="entry name" value="MetI-like"/>
    <property type="match status" value="1"/>
</dbReference>
<reference evidence="9" key="1">
    <citation type="submission" date="2018-06" db="EMBL/GenBank/DDBJ databases">
        <authorList>
            <person name="Zhirakovskaya E."/>
        </authorList>
    </citation>
    <scope>NUCLEOTIDE SEQUENCE</scope>
</reference>
<evidence type="ECO:0000313" key="9">
    <source>
        <dbReference type="EMBL" id="VAW44631.1"/>
    </source>
</evidence>
<dbReference type="AlphaFoldDB" id="A0A3B0VP29"/>
<dbReference type="InterPro" id="IPR045621">
    <property type="entry name" value="BPD_transp_1_N"/>
</dbReference>
<evidence type="ECO:0000256" key="5">
    <source>
        <dbReference type="ARBA" id="ARBA00022989"/>
    </source>
</evidence>
<accession>A0A3B0VP29</accession>
<dbReference type="EMBL" id="UOFA01000123">
    <property type="protein sequence ID" value="VAW44631.1"/>
    <property type="molecule type" value="Genomic_DNA"/>
</dbReference>
<evidence type="ECO:0000259" key="8">
    <source>
        <dbReference type="PROSITE" id="PS50928"/>
    </source>
</evidence>
<evidence type="ECO:0000256" key="2">
    <source>
        <dbReference type="ARBA" id="ARBA00022448"/>
    </source>
</evidence>
<protein>
    <submittedName>
        <fullName evidence="9">Oligopeptide transport system permease protein OppB (TC 3.A.1.5.1)</fullName>
    </submittedName>
</protein>
<proteinExistence type="predicted"/>
<organism evidence="9">
    <name type="scientific">hydrothermal vent metagenome</name>
    <dbReference type="NCBI Taxonomy" id="652676"/>
    <lineage>
        <taxon>unclassified sequences</taxon>
        <taxon>metagenomes</taxon>
        <taxon>ecological metagenomes</taxon>
    </lineage>
</organism>
<dbReference type="PANTHER" id="PTHR43163:SF6">
    <property type="entry name" value="DIPEPTIDE TRANSPORT SYSTEM PERMEASE PROTEIN DPPB-RELATED"/>
    <property type="match status" value="1"/>
</dbReference>
<dbReference type="SUPFAM" id="SSF161098">
    <property type="entry name" value="MetI-like"/>
    <property type="match status" value="1"/>
</dbReference>
<evidence type="ECO:0000256" key="4">
    <source>
        <dbReference type="ARBA" id="ARBA00022692"/>
    </source>
</evidence>
<evidence type="ECO:0000256" key="1">
    <source>
        <dbReference type="ARBA" id="ARBA00004651"/>
    </source>
</evidence>
<sequence length="325" mass="36556">MNSWTFAIQKLLGGIPLIIGVTLVSFILMVYFGPDLTYELLGKNPSPLAIEEIRHVLGYDQPFWQRYFAYLSELLRFDFGLSMVKDQPVTDMLRQAIPVSLQLMLPGFILGNLLALILAMQAAKNRGQWLDKSIMTIAVFGMSISFLVVIISFQLLFASSYGLDWFPVRGWLVNSVNGDFSWLRYLQHVTVPTLAIIFVSLGYNTRFYRAVLVEQLNKNHITTAKAFGHKSPAIYYQYMLKNAMIPIITRILFSIPLVVISGSLLIESYFGIPGVGLVTYDAVVAGDQPVLKAIVGLTAVLFVLVLLVAEILYRYFDPRIALQKQ</sequence>
<keyword evidence="6 7" id="KW-0472">Membrane</keyword>
<evidence type="ECO:0000256" key="3">
    <source>
        <dbReference type="ARBA" id="ARBA00022475"/>
    </source>
</evidence>
<dbReference type="InterPro" id="IPR035906">
    <property type="entry name" value="MetI-like_sf"/>
</dbReference>
<feature type="domain" description="ABC transmembrane type-1" evidence="8">
    <location>
        <begin position="97"/>
        <end position="313"/>
    </location>
</feature>
<feature type="transmembrane region" description="Helical" evidence="7">
    <location>
        <begin position="103"/>
        <end position="123"/>
    </location>
</feature>
<gene>
    <name evidence="9" type="ORF">MNBD_GAMMA02-1656</name>
</gene>
<dbReference type="PROSITE" id="PS50928">
    <property type="entry name" value="ABC_TM1"/>
    <property type="match status" value="1"/>
</dbReference>
<comment type="subcellular location">
    <subcellularLocation>
        <location evidence="1">Cell membrane</location>
        <topology evidence="1">Multi-pass membrane protein</topology>
    </subcellularLocation>
</comment>
<dbReference type="GO" id="GO:0055085">
    <property type="term" value="P:transmembrane transport"/>
    <property type="evidence" value="ECO:0007669"/>
    <property type="project" value="InterPro"/>
</dbReference>
<name>A0A3B0VP29_9ZZZZ</name>
<dbReference type="CDD" id="cd06261">
    <property type="entry name" value="TM_PBP2"/>
    <property type="match status" value="1"/>
</dbReference>
<feature type="transmembrane region" description="Helical" evidence="7">
    <location>
        <begin position="12"/>
        <end position="32"/>
    </location>
</feature>
<feature type="transmembrane region" description="Helical" evidence="7">
    <location>
        <begin position="135"/>
        <end position="162"/>
    </location>
</feature>
<dbReference type="Pfam" id="PF19300">
    <property type="entry name" value="BPD_transp_1_N"/>
    <property type="match status" value="1"/>
</dbReference>
<keyword evidence="5 7" id="KW-1133">Transmembrane helix</keyword>